<proteinExistence type="predicted"/>
<dbReference type="GO" id="GO:0003676">
    <property type="term" value="F:nucleic acid binding"/>
    <property type="evidence" value="ECO:0007669"/>
    <property type="project" value="InterPro"/>
</dbReference>
<accession>A0A1W1BEJ2</accession>
<dbReference type="InterPro" id="IPR051319">
    <property type="entry name" value="Oligoribo/pAp-PDE_c-di-AMP_PDE"/>
</dbReference>
<dbReference type="Gene3D" id="3.10.310.30">
    <property type="match status" value="1"/>
</dbReference>
<name>A0A1W1BEJ2_9ZZZZ</name>
<reference evidence="3" key="1">
    <citation type="submission" date="2016-10" db="EMBL/GenBank/DDBJ databases">
        <authorList>
            <person name="de Groot N.N."/>
        </authorList>
    </citation>
    <scope>NUCLEOTIDE SEQUENCE</scope>
</reference>
<dbReference type="SUPFAM" id="SSF64182">
    <property type="entry name" value="DHH phosphoesterases"/>
    <property type="match status" value="1"/>
</dbReference>
<dbReference type="PANTHER" id="PTHR47618:SF1">
    <property type="entry name" value="BIFUNCTIONAL OLIGORIBONUCLEASE AND PAP PHOSPHATASE NRNA"/>
    <property type="match status" value="1"/>
</dbReference>
<evidence type="ECO:0000259" key="1">
    <source>
        <dbReference type="Pfam" id="PF01368"/>
    </source>
</evidence>
<organism evidence="3">
    <name type="scientific">hydrothermal vent metagenome</name>
    <dbReference type="NCBI Taxonomy" id="652676"/>
    <lineage>
        <taxon>unclassified sequences</taxon>
        <taxon>metagenomes</taxon>
        <taxon>ecological metagenomes</taxon>
    </lineage>
</organism>
<protein>
    <submittedName>
        <fullName evidence="3">FIG146085: 3'-to-5' oligoribonuclease A, Bacillus type</fullName>
    </submittedName>
</protein>
<dbReference type="Gene3D" id="3.90.1640.10">
    <property type="entry name" value="inorganic pyrophosphatase (n-terminal core)"/>
    <property type="match status" value="1"/>
</dbReference>
<evidence type="ECO:0000259" key="2">
    <source>
        <dbReference type="Pfam" id="PF02272"/>
    </source>
</evidence>
<dbReference type="InterPro" id="IPR038763">
    <property type="entry name" value="DHH_sf"/>
</dbReference>
<dbReference type="Pfam" id="PF02272">
    <property type="entry name" value="DHHA1"/>
    <property type="match status" value="1"/>
</dbReference>
<dbReference type="AlphaFoldDB" id="A0A1W1BEJ2"/>
<feature type="domain" description="DHHA1" evidence="2">
    <location>
        <begin position="209"/>
        <end position="286"/>
    </location>
</feature>
<dbReference type="InterPro" id="IPR003156">
    <property type="entry name" value="DHHA1_dom"/>
</dbReference>
<dbReference type="EMBL" id="FPHG01000013">
    <property type="protein sequence ID" value="SFV51922.1"/>
    <property type="molecule type" value="Genomic_DNA"/>
</dbReference>
<evidence type="ECO:0000313" key="3">
    <source>
        <dbReference type="EMBL" id="SFV51922.1"/>
    </source>
</evidence>
<dbReference type="Pfam" id="PF01368">
    <property type="entry name" value="DHH"/>
    <property type="match status" value="1"/>
</dbReference>
<dbReference type="PANTHER" id="PTHR47618">
    <property type="entry name" value="BIFUNCTIONAL OLIGORIBONUCLEASE AND PAP PHOSPHATASE NRNA"/>
    <property type="match status" value="1"/>
</dbReference>
<dbReference type="InterPro" id="IPR001667">
    <property type="entry name" value="DDH_dom"/>
</dbReference>
<sequence>MIKEFKNLIESYRTITILTHILKENDKKVEIVSFSKDLPINIDFLPNFSKIKHKMSYENSLIISCDAGSIDRLGFDLTNRVIINIDHHKTNTNYGNLNIIDSSAVSASVVAYNLLSDDFLISKDTAICFYTALLSDSKNFTTNRVDTNIFNIALKLLNKGIEHQLVINNLNYRTSLASIRLEAKALDKLKLHKNATIASIKIDKSMIIETGAKMSDTVRIIDKISSLATVKIAIVVIESNSDIKVSFRSKNIDLSSFAESFGGGGHPFACGFNVKNSDIETVLDKILLKLDMEIL</sequence>
<gene>
    <name evidence="3" type="ORF">MNB_SV-9-1380</name>
</gene>
<feature type="domain" description="DDH" evidence="1">
    <location>
        <begin position="18"/>
        <end position="132"/>
    </location>
</feature>